<dbReference type="OrthoDB" id="10477544at2759"/>
<dbReference type="EMBL" id="PEDP01000291">
    <property type="protein sequence ID" value="POS86599.1"/>
    <property type="molecule type" value="Genomic_DNA"/>
</dbReference>
<accession>A0A2S4PX17</accession>
<sequence length="170" mass="19668">MRQIVDVVTEMRNSHYIKCKRVDESMPEPSNTGQNEYGYECGHDLFSHEVVQMSADLCKSYKGNHKLYRNFYDGPLYPPELNYYIYPLSREMNQHNNGKIPENTYFVVISPAGEIIDVIAELMQGDFIKCVRTTKVPPEIESDKDLRLGFSCGLEFFDINHMKQTAKLAK</sequence>
<feature type="non-terminal residue" evidence="1">
    <location>
        <position position="170"/>
    </location>
</feature>
<evidence type="ECO:0000313" key="2">
    <source>
        <dbReference type="Proteomes" id="UP000237438"/>
    </source>
</evidence>
<reference evidence="1 2" key="1">
    <citation type="submission" date="2017-10" db="EMBL/GenBank/DDBJ databases">
        <title>Development of genomic resources for the powdery mildew, Erysiphe pulchra.</title>
        <authorList>
            <person name="Wadl P.A."/>
            <person name="Mack B.M."/>
            <person name="Moore G."/>
            <person name="Beltz S.B."/>
        </authorList>
    </citation>
    <scope>NUCLEOTIDE SEQUENCE [LARGE SCALE GENOMIC DNA]</scope>
    <source>
        <strain evidence="1">Cflorida</strain>
    </source>
</reference>
<organism evidence="1 2">
    <name type="scientific">Erysiphe pulchra</name>
    <dbReference type="NCBI Taxonomy" id="225359"/>
    <lineage>
        <taxon>Eukaryota</taxon>
        <taxon>Fungi</taxon>
        <taxon>Dikarya</taxon>
        <taxon>Ascomycota</taxon>
        <taxon>Pezizomycotina</taxon>
        <taxon>Leotiomycetes</taxon>
        <taxon>Erysiphales</taxon>
        <taxon>Erysiphaceae</taxon>
        <taxon>Erysiphe</taxon>
    </lineage>
</organism>
<dbReference type="Proteomes" id="UP000237438">
    <property type="component" value="Unassembled WGS sequence"/>
</dbReference>
<name>A0A2S4PX17_9PEZI</name>
<proteinExistence type="predicted"/>
<keyword evidence="2" id="KW-1185">Reference proteome</keyword>
<dbReference type="AlphaFoldDB" id="A0A2S4PX17"/>
<comment type="caution">
    <text evidence="1">The sequence shown here is derived from an EMBL/GenBank/DDBJ whole genome shotgun (WGS) entry which is preliminary data.</text>
</comment>
<gene>
    <name evidence="1" type="ORF">EPUL_001623</name>
</gene>
<evidence type="ECO:0000313" key="1">
    <source>
        <dbReference type="EMBL" id="POS86599.1"/>
    </source>
</evidence>
<protein>
    <submittedName>
        <fullName evidence="1">Uncharacterized protein</fullName>
    </submittedName>
</protein>